<organism evidence="2 3">
    <name type="scientific">Thiopseudomonas denitrificans</name>
    <dbReference type="NCBI Taxonomy" id="1501432"/>
    <lineage>
        <taxon>Bacteria</taxon>
        <taxon>Pseudomonadati</taxon>
        <taxon>Pseudomonadota</taxon>
        <taxon>Gammaproteobacteria</taxon>
        <taxon>Pseudomonadales</taxon>
        <taxon>Pseudomonadaceae</taxon>
        <taxon>Thiopseudomonas</taxon>
    </lineage>
</organism>
<evidence type="ECO:0000313" key="2">
    <source>
        <dbReference type="EMBL" id="TDQ38867.1"/>
    </source>
</evidence>
<name>A0A4V3D564_9GAMM</name>
<sequence>MQEQEVRRQAMLRVMGLEVWLPRQSLPYAPASSPLLLDWQLPGPVITPQGTTVRDRQPERPVPATGGQQTVAPASAGNVQASLQQVRQSLEAGDKPVAAPATARAEAAAVAVPVAPVAEPVRIPRFSLQLLRSGPCLLLADLPLGEAFQSSDPDFQLLRDIVRAAGLPVDLQPLRQGEPIRWPLLTAGQLAGSQDAAAARACVRDLLEFECSRAPVGFVWLLGPRAMAFANQEDADAELFSLTAFQSGIRFWNLPALEQLMQERSLKPLLWQHMQKLMAHWSGHA</sequence>
<keyword evidence="3" id="KW-1185">Reference proteome</keyword>
<reference evidence="2 3" key="1">
    <citation type="submission" date="2019-03" db="EMBL/GenBank/DDBJ databases">
        <title>Genomic Encyclopedia of Type Strains, Phase IV (KMG-IV): sequencing the most valuable type-strain genomes for metagenomic binning, comparative biology and taxonomic classification.</title>
        <authorList>
            <person name="Goeker M."/>
        </authorList>
    </citation>
    <scope>NUCLEOTIDE SEQUENCE [LARGE SCALE GENOMIC DNA]</scope>
    <source>
        <strain evidence="2 3">DSM 28679</strain>
    </source>
</reference>
<dbReference type="RefSeq" id="WP_133539628.1">
    <property type="nucleotide sequence ID" value="NZ_LNJZ01000009.1"/>
</dbReference>
<comment type="caution">
    <text evidence="2">The sequence shown here is derived from an EMBL/GenBank/DDBJ whole genome shotgun (WGS) entry which is preliminary data.</text>
</comment>
<proteinExistence type="predicted"/>
<evidence type="ECO:0000313" key="3">
    <source>
        <dbReference type="Proteomes" id="UP000294575"/>
    </source>
</evidence>
<accession>A0A4V3D564</accession>
<feature type="region of interest" description="Disordered" evidence="1">
    <location>
        <begin position="47"/>
        <end position="75"/>
    </location>
</feature>
<dbReference type="Proteomes" id="UP000294575">
    <property type="component" value="Unassembled WGS sequence"/>
</dbReference>
<dbReference type="OrthoDB" id="7028983at2"/>
<feature type="compositionally biased region" description="Polar residues" evidence="1">
    <location>
        <begin position="66"/>
        <end position="75"/>
    </location>
</feature>
<evidence type="ECO:0000256" key="1">
    <source>
        <dbReference type="SAM" id="MobiDB-lite"/>
    </source>
</evidence>
<dbReference type="AlphaFoldDB" id="A0A4V3D564"/>
<evidence type="ECO:0008006" key="4">
    <source>
        <dbReference type="Google" id="ProtNLM"/>
    </source>
</evidence>
<gene>
    <name evidence="2" type="ORF">DFQ45_10330</name>
</gene>
<dbReference type="EMBL" id="SNYK01000003">
    <property type="protein sequence ID" value="TDQ38867.1"/>
    <property type="molecule type" value="Genomic_DNA"/>
</dbReference>
<protein>
    <recommendedName>
        <fullName evidence="4">Energy transducer TonB</fullName>
    </recommendedName>
</protein>